<proteinExistence type="predicted"/>
<evidence type="ECO:0000313" key="3">
    <source>
        <dbReference type="Proteomes" id="UP001159363"/>
    </source>
</evidence>
<feature type="region of interest" description="Disordered" evidence="1">
    <location>
        <begin position="515"/>
        <end position="559"/>
    </location>
</feature>
<reference evidence="2 3" key="1">
    <citation type="submission" date="2023-02" db="EMBL/GenBank/DDBJ databases">
        <title>LHISI_Scaffold_Assembly.</title>
        <authorList>
            <person name="Stuart O.P."/>
            <person name="Cleave R."/>
            <person name="Magrath M.J.L."/>
            <person name="Mikheyev A.S."/>
        </authorList>
    </citation>
    <scope>NUCLEOTIDE SEQUENCE [LARGE SCALE GENOMIC DNA]</scope>
    <source>
        <strain evidence="2">Daus_M_001</strain>
        <tissue evidence="2">Leg muscle</tissue>
    </source>
</reference>
<keyword evidence="3" id="KW-1185">Reference proteome</keyword>
<evidence type="ECO:0000313" key="2">
    <source>
        <dbReference type="EMBL" id="KAJ8887509.1"/>
    </source>
</evidence>
<feature type="compositionally biased region" description="Basic residues" evidence="1">
    <location>
        <begin position="540"/>
        <end position="550"/>
    </location>
</feature>
<dbReference type="EMBL" id="JARBHB010000004">
    <property type="protein sequence ID" value="KAJ8887509.1"/>
    <property type="molecule type" value="Genomic_DNA"/>
</dbReference>
<protein>
    <recommendedName>
        <fullName evidence="4">DRBM domain-containing protein</fullName>
    </recommendedName>
</protein>
<organism evidence="2 3">
    <name type="scientific">Dryococelus australis</name>
    <dbReference type="NCBI Taxonomy" id="614101"/>
    <lineage>
        <taxon>Eukaryota</taxon>
        <taxon>Metazoa</taxon>
        <taxon>Ecdysozoa</taxon>
        <taxon>Arthropoda</taxon>
        <taxon>Hexapoda</taxon>
        <taxon>Insecta</taxon>
        <taxon>Pterygota</taxon>
        <taxon>Neoptera</taxon>
        <taxon>Polyneoptera</taxon>
        <taxon>Phasmatodea</taxon>
        <taxon>Verophasmatodea</taxon>
        <taxon>Anareolatae</taxon>
        <taxon>Phasmatidae</taxon>
        <taxon>Eurycanthinae</taxon>
        <taxon>Dryococelus</taxon>
    </lineage>
</organism>
<comment type="caution">
    <text evidence="2">The sequence shown here is derived from an EMBL/GenBank/DDBJ whole genome shotgun (WGS) entry which is preliminary data.</text>
</comment>
<sequence length="559" mass="62878">MFKAEGYKDSLASYASSMTGDHLKDDNSKFQHGSASCYKSLSDRECLVENRFPEMEWPAPNPKPKPIKHLCDELEWPDPNYQHHLLHLLQRCRKIAQPFLLRHYRKVKAIHQTAKRYPASTVVLVDITKTRSVMMKGAEMVKRSVRGKPCQAKLRGERGSREFATRDVSVTTTSGDSMERLLMLWQLQVSGSNPGSLLRFYVEVSPSAVPASAPITNGGYRISTASGSCFAEAAAIQEALRLVHKCILKDSKLDEWAAVAELLVCSPPTKVNQVRSQAGSLRIFAPAGRRVSPRISRFPRPFIPALLHTNLASPSSALKTSMLSAAQISSRTILHEIIAETKLKCSMWVVYGGSREWTDNSSDLENILEEQNNATVEEDKSEELPSASNVARPFGKYDFQKQFMYTFCCGGGGTLAEPLVCSPPTKTNQAQYLFGSPYFRMWESFRTMPLVGGPYRESPFHPPLHFSAAPYSPQSPSLALKTSLLRPAQIYSLTHFTVGILRSLQVLLRRPCKHHPGRHTRIHVADKPRRQNRSDETTGRKLRRIHKPRHNEKGKWLTR</sequence>
<evidence type="ECO:0000256" key="1">
    <source>
        <dbReference type="SAM" id="MobiDB-lite"/>
    </source>
</evidence>
<name>A0ABQ9HT06_9NEOP</name>
<evidence type="ECO:0008006" key="4">
    <source>
        <dbReference type="Google" id="ProtNLM"/>
    </source>
</evidence>
<gene>
    <name evidence="2" type="ORF">PR048_013724</name>
</gene>
<accession>A0ABQ9HT06</accession>
<dbReference type="Proteomes" id="UP001159363">
    <property type="component" value="Chromosome X"/>
</dbReference>
<feature type="compositionally biased region" description="Basic and acidic residues" evidence="1">
    <location>
        <begin position="523"/>
        <end position="539"/>
    </location>
</feature>